<evidence type="ECO:0000256" key="7">
    <source>
        <dbReference type="ARBA" id="ARBA00022989"/>
    </source>
</evidence>
<comment type="function">
    <text evidence="9">Part of the ABC transporter complex LsrABCD involved in autoinducer 2 (AI-2) import. Probably responsible for the translocation of the substrate across the membrane.</text>
</comment>
<dbReference type="InterPro" id="IPR001851">
    <property type="entry name" value="ABC_transp_permease"/>
</dbReference>
<dbReference type="OrthoDB" id="7284468at2"/>
<evidence type="ECO:0000256" key="3">
    <source>
        <dbReference type="ARBA" id="ARBA00022448"/>
    </source>
</evidence>
<reference evidence="11 12" key="1">
    <citation type="submission" date="2017-07" db="EMBL/GenBank/DDBJ databases">
        <title>Elstera cyanobacteriorum sp. nov., a novel bacterium isolated from cyanobacterial aggregates in a eutrophic lake.</title>
        <authorList>
            <person name="Cai H."/>
        </authorList>
    </citation>
    <scope>NUCLEOTIDE SEQUENCE [LARGE SCALE GENOMIC DNA]</scope>
    <source>
        <strain evidence="11 12">TH019</strain>
    </source>
</reference>
<evidence type="ECO:0000313" key="12">
    <source>
        <dbReference type="Proteomes" id="UP000216361"/>
    </source>
</evidence>
<keyword evidence="7" id="KW-1133">Transmembrane helix</keyword>
<evidence type="ECO:0000256" key="8">
    <source>
        <dbReference type="ARBA" id="ARBA00023136"/>
    </source>
</evidence>
<protein>
    <recommendedName>
        <fullName evidence="10">Autoinducer 2 import system permease protein LsrD</fullName>
    </recommendedName>
</protein>
<dbReference type="RefSeq" id="WP_094406534.1">
    <property type="nucleotide sequence ID" value="NZ_BMJZ01000015.1"/>
</dbReference>
<sequence length="322" mass="33085">MSGLAVPEGARARLIGLRLERFALGGAVVGLTILAAILSPAFLTAGNIRDILTQAAPLGMVVLAQALIMLVRGIDLSVASVMASAAVLATAFTTTNDADIPMIFVAVLLGGAVIGGINGWLVTRRNVSPFLATLAMMILLQGVRFAYTQGAPSGLLPSGFRWLGTGQISGVPVNLTVLILLALGLGVMLRFTVLGRSIYIIGGNPRAAELVGLSAQRITLLCYCLGSMLAGIAGLFLVGFVGTVDNWVGRGYELDSIVAAVIGGVSLAGGSGSVMGALLGVLILVLLSNLVVILGLPVEFQLILKGVIIILATGLYARRTRI</sequence>
<comment type="subcellular location">
    <subcellularLocation>
        <location evidence="1">Cell membrane</location>
        <topology evidence="1">Multi-pass membrane protein</topology>
    </subcellularLocation>
</comment>
<evidence type="ECO:0000256" key="4">
    <source>
        <dbReference type="ARBA" id="ARBA00022475"/>
    </source>
</evidence>
<dbReference type="AlphaFoldDB" id="A0A255XZS1"/>
<keyword evidence="12" id="KW-1185">Reference proteome</keyword>
<dbReference type="GO" id="GO:0022857">
    <property type="term" value="F:transmembrane transporter activity"/>
    <property type="evidence" value="ECO:0007669"/>
    <property type="project" value="InterPro"/>
</dbReference>
<keyword evidence="6" id="KW-0812">Transmembrane</keyword>
<name>A0A255XZS1_9PROT</name>
<dbReference type="PANTHER" id="PTHR32196:SF71">
    <property type="entry name" value="AUTOINDUCER 2 IMPORT SYSTEM PERMEASE PROTEIN LSRD"/>
    <property type="match status" value="1"/>
</dbReference>
<dbReference type="Pfam" id="PF02653">
    <property type="entry name" value="BPD_transp_2"/>
    <property type="match status" value="1"/>
</dbReference>
<dbReference type="CDD" id="cd06579">
    <property type="entry name" value="TM_PBP1_transp_AraH_like"/>
    <property type="match status" value="1"/>
</dbReference>
<evidence type="ECO:0000256" key="1">
    <source>
        <dbReference type="ARBA" id="ARBA00004651"/>
    </source>
</evidence>
<evidence type="ECO:0000256" key="9">
    <source>
        <dbReference type="ARBA" id="ARBA00025439"/>
    </source>
</evidence>
<keyword evidence="5" id="KW-0997">Cell inner membrane</keyword>
<keyword evidence="4" id="KW-1003">Cell membrane</keyword>
<comment type="caution">
    <text evidence="11">The sequence shown here is derived from an EMBL/GenBank/DDBJ whole genome shotgun (WGS) entry which is preliminary data.</text>
</comment>
<gene>
    <name evidence="11" type="ORF">CHR90_00235</name>
</gene>
<proteinExistence type="predicted"/>
<organism evidence="11 12">
    <name type="scientific">Elstera cyanobacteriorum</name>
    <dbReference type="NCBI Taxonomy" id="2022747"/>
    <lineage>
        <taxon>Bacteria</taxon>
        <taxon>Pseudomonadati</taxon>
        <taxon>Pseudomonadota</taxon>
        <taxon>Alphaproteobacteria</taxon>
        <taxon>Rhodospirillales</taxon>
        <taxon>Rhodospirillaceae</taxon>
        <taxon>Elstera</taxon>
    </lineage>
</organism>
<keyword evidence="8" id="KW-0472">Membrane</keyword>
<evidence type="ECO:0000313" key="11">
    <source>
        <dbReference type="EMBL" id="OYQ22458.1"/>
    </source>
</evidence>
<dbReference type="GO" id="GO:0005886">
    <property type="term" value="C:plasma membrane"/>
    <property type="evidence" value="ECO:0007669"/>
    <property type="project" value="UniProtKB-SubCell"/>
</dbReference>
<comment type="subunit">
    <text evidence="2">The complex is composed of two ATP-binding proteins (LsrA), two transmembrane proteins (LsrC and LsrD) and a solute-binding protein (LsrB).</text>
</comment>
<evidence type="ECO:0000256" key="6">
    <source>
        <dbReference type="ARBA" id="ARBA00022692"/>
    </source>
</evidence>
<evidence type="ECO:0000256" key="5">
    <source>
        <dbReference type="ARBA" id="ARBA00022519"/>
    </source>
</evidence>
<dbReference type="Proteomes" id="UP000216361">
    <property type="component" value="Unassembled WGS sequence"/>
</dbReference>
<accession>A0A255XZS1</accession>
<keyword evidence="3" id="KW-0813">Transport</keyword>
<evidence type="ECO:0000256" key="10">
    <source>
        <dbReference type="ARBA" id="ARBA00039381"/>
    </source>
</evidence>
<evidence type="ECO:0000256" key="2">
    <source>
        <dbReference type="ARBA" id="ARBA00011262"/>
    </source>
</evidence>
<dbReference type="EMBL" id="NOXS01000010">
    <property type="protein sequence ID" value="OYQ22458.1"/>
    <property type="molecule type" value="Genomic_DNA"/>
</dbReference>
<dbReference type="PANTHER" id="PTHR32196">
    <property type="entry name" value="ABC TRANSPORTER PERMEASE PROTEIN YPHD-RELATED-RELATED"/>
    <property type="match status" value="1"/>
</dbReference>